<dbReference type="EMBL" id="QRVJ01000017">
    <property type="protein sequence ID" value="RGS35025.1"/>
    <property type="molecule type" value="Genomic_DNA"/>
</dbReference>
<dbReference type="SUPFAM" id="SSF53448">
    <property type="entry name" value="Nucleotide-diphospho-sugar transferases"/>
    <property type="match status" value="1"/>
</dbReference>
<dbReference type="RefSeq" id="WP_118403168.1">
    <property type="nucleotide sequence ID" value="NZ_JADNFX010000031.1"/>
</dbReference>
<evidence type="ECO:0000313" key="4">
    <source>
        <dbReference type="Proteomes" id="UP000283341"/>
    </source>
</evidence>
<keyword evidence="1" id="KW-1133">Transmembrane helix</keyword>
<keyword evidence="1" id="KW-0472">Membrane</keyword>
<dbReference type="Proteomes" id="UP000283341">
    <property type="component" value="Unassembled WGS sequence"/>
</dbReference>
<feature type="transmembrane region" description="Helical" evidence="1">
    <location>
        <begin position="332"/>
        <end position="351"/>
    </location>
</feature>
<dbReference type="GO" id="GO:0016758">
    <property type="term" value="F:hexosyltransferase activity"/>
    <property type="evidence" value="ECO:0007669"/>
    <property type="project" value="UniProtKB-ARBA"/>
</dbReference>
<evidence type="ECO:0000313" key="3">
    <source>
        <dbReference type="EMBL" id="RGS35025.1"/>
    </source>
</evidence>
<dbReference type="PANTHER" id="PTHR22916">
    <property type="entry name" value="GLYCOSYLTRANSFERASE"/>
    <property type="match status" value="1"/>
</dbReference>
<evidence type="ECO:0000256" key="1">
    <source>
        <dbReference type="SAM" id="Phobius"/>
    </source>
</evidence>
<organism evidence="3 4">
    <name type="scientific">Bacteroides cellulosilyticus</name>
    <dbReference type="NCBI Taxonomy" id="246787"/>
    <lineage>
        <taxon>Bacteria</taxon>
        <taxon>Pseudomonadati</taxon>
        <taxon>Bacteroidota</taxon>
        <taxon>Bacteroidia</taxon>
        <taxon>Bacteroidales</taxon>
        <taxon>Bacteroidaceae</taxon>
        <taxon>Bacteroides</taxon>
    </lineage>
</organism>
<reference evidence="3 4" key="1">
    <citation type="submission" date="2018-08" db="EMBL/GenBank/DDBJ databases">
        <title>A genome reference for cultivated species of the human gut microbiota.</title>
        <authorList>
            <person name="Zou Y."/>
            <person name="Xue W."/>
            <person name="Luo G."/>
        </authorList>
    </citation>
    <scope>NUCLEOTIDE SEQUENCE [LARGE SCALE GENOMIC DNA]</scope>
    <source>
        <strain evidence="3 4">AF22-3AC</strain>
    </source>
</reference>
<comment type="caution">
    <text evidence="3">The sequence shown here is derived from an EMBL/GenBank/DDBJ whole genome shotgun (WGS) entry which is preliminary data.</text>
</comment>
<dbReference type="InterPro" id="IPR029044">
    <property type="entry name" value="Nucleotide-diphossugar_trans"/>
</dbReference>
<keyword evidence="1" id="KW-0812">Transmembrane</keyword>
<evidence type="ECO:0000259" key="2">
    <source>
        <dbReference type="Pfam" id="PF00535"/>
    </source>
</evidence>
<sequence length="352" mass="40605">MIKVTNMNDKILSVVIPTYNMEGLLPRCLNSLLEPQKTDSLEILVVNDGSKDNSLKIAKAYEEKYPNIVKVIDKPNGNYGSTINKGIEVASGKYFKILDSDDFYVNSNLIKLVEKLKGTNADLVFTNYRRDKGKISVLFRPSQINYDKISSFDTLNLSNVVNFAMHGIAYKTSILKNNAIELSTGISYTDSEYCFYPLPFIKTYIAYDLTIYCYQLGRFGQTVNLSSQIKSISHMFRIIDRMYNDIKNRDFSIPSTIKQRKVFCDIINLCFSTILCYEKTNTYLEKLSLMDNKVCKVPGVKEVLLKCNMFGVKFYRRYHFFQKTSNSGLFTLYYNLVKIISYIIYNVRILIK</sequence>
<gene>
    <name evidence="3" type="ORF">DWX97_17340</name>
</gene>
<dbReference type="CDD" id="cd00761">
    <property type="entry name" value="Glyco_tranf_GTA_type"/>
    <property type="match status" value="1"/>
</dbReference>
<feature type="domain" description="Glycosyltransferase 2-like" evidence="2">
    <location>
        <begin position="13"/>
        <end position="154"/>
    </location>
</feature>
<protein>
    <submittedName>
        <fullName evidence="3">Glycosyltransferase family 2 protein</fullName>
    </submittedName>
</protein>
<dbReference type="PANTHER" id="PTHR22916:SF3">
    <property type="entry name" value="UDP-GLCNAC:BETAGAL BETA-1,3-N-ACETYLGLUCOSAMINYLTRANSFERASE-LIKE PROTEIN 1"/>
    <property type="match status" value="1"/>
</dbReference>
<proteinExistence type="predicted"/>
<dbReference type="AlphaFoldDB" id="A0A412IDU5"/>
<dbReference type="Gene3D" id="3.90.550.10">
    <property type="entry name" value="Spore Coat Polysaccharide Biosynthesis Protein SpsA, Chain A"/>
    <property type="match status" value="1"/>
</dbReference>
<name>A0A412IDU5_9BACE</name>
<keyword evidence="3" id="KW-0808">Transferase</keyword>
<dbReference type="Pfam" id="PF00535">
    <property type="entry name" value="Glycos_transf_2"/>
    <property type="match status" value="1"/>
</dbReference>
<accession>A0A412IDU5</accession>
<dbReference type="InterPro" id="IPR001173">
    <property type="entry name" value="Glyco_trans_2-like"/>
</dbReference>